<reference evidence="2" key="1">
    <citation type="submission" date="2009-07" db="EMBL/GenBank/DDBJ databases">
        <authorList>
            <person name="Kropinski A.M."/>
            <person name="Villegas A."/>
            <person name="Lingohr E.J."/>
        </authorList>
    </citation>
    <scope>NUCLEOTIDE SEQUENCE [LARGE SCALE GENOMIC DNA]</scope>
</reference>
<sequence>MSKVEEIFHSLTNAELDKAISHWGRIRTYWREHINGINGVWRSRPEGAKETLWPQTPINMDNDARLPLEMSEMDTLVDITTYLFGGNDVYLELLEFTHKKGTPMWTPDQRRLARQLRHGGQGQGSGHQTVQRYKLERIRAYGVMLCGGGLELHLGQLQAV</sequence>
<gene>
    <name evidence="1" type="primary">195</name>
</gene>
<proteinExistence type="predicted"/>
<dbReference type="GeneID" id="8684143"/>
<organism evidence="1 2">
    <name type="scientific">Delftia phage PhiW-14</name>
    <name type="common">Deftia acidovorans bacteriophage phiW-14</name>
    <dbReference type="NCBI Taxonomy" id="665032"/>
    <lineage>
        <taxon>Viruses</taxon>
        <taxon>Duplodnaviria</taxon>
        <taxon>Heunggongvirae</taxon>
        <taxon>Uroviricota</taxon>
        <taxon>Caudoviricetes</taxon>
        <taxon>Ionavirus</taxon>
        <taxon>Ionavirus W14</taxon>
    </lineage>
</organism>
<accession>C9DGG6</accession>
<dbReference type="KEGG" id="vg:8684143"/>
<dbReference type="Proteomes" id="UP000008986">
    <property type="component" value="Segment"/>
</dbReference>
<evidence type="ECO:0000313" key="1">
    <source>
        <dbReference type="EMBL" id="ACV50217.1"/>
    </source>
</evidence>
<organismHost>
    <name type="scientific">Delftia acidovorans</name>
    <name type="common">Pseudomonas acidovorans</name>
    <name type="synonym">Comamonas acidovorans</name>
    <dbReference type="NCBI Taxonomy" id="80866"/>
</organismHost>
<evidence type="ECO:0000313" key="2">
    <source>
        <dbReference type="Proteomes" id="UP000008986"/>
    </source>
</evidence>
<name>C9DGG6_BPW14</name>
<keyword evidence="2" id="KW-1185">Reference proteome</keyword>
<protein>
    <submittedName>
        <fullName evidence="1">Uncharacterized protein</fullName>
    </submittedName>
</protein>
<dbReference type="RefSeq" id="YP_003359049.1">
    <property type="nucleotide sequence ID" value="NC_013697.1"/>
</dbReference>
<dbReference type="EMBL" id="GQ357915">
    <property type="protein sequence ID" value="ACV50217.1"/>
    <property type="molecule type" value="Genomic_DNA"/>
</dbReference>